<keyword evidence="8" id="KW-1185">Reference proteome</keyword>
<evidence type="ECO:0000256" key="2">
    <source>
        <dbReference type="ARBA" id="ARBA00012400"/>
    </source>
</evidence>
<dbReference type="InterPro" id="IPR036291">
    <property type="entry name" value="NAD(P)-bd_dom_sf"/>
</dbReference>
<dbReference type="InterPro" id="IPR042518">
    <property type="entry name" value="SirC_C"/>
</dbReference>
<dbReference type="PANTHER" id="PTHR35330:SF1">
    <property type="entry name" value="SIROHEME BIOSYNTHESIS PROTEIN MET8"/>
    <property type="match status" value="1"/>
</dbReference>
<dbReference type="Gene3D" id="3.40.50.720">
    <property type="entry name" value="NAD(P)-binding Rossmann-like Domain"/>
    <property type="match status" value="1"/>
</dbReference>
<dbReference type="SUPFAM" id="SSF51735">
    <property type="entry name" value="NAD(P)-binding Rossmann-fold domains"/>
    <property type="match status" value="1"/>
</dbReference>
<evidence type="ECO:0000256" key="1">
    <source>
        <dbReference type="ARBA" id="ARBA00005010"/>
    </source>
</evidence>
<dbReference type="UniPathway" id="UPA00262">
    <property type="reaction ID" value="UER00222"/>
</dbReference>
<comment type="catalytic activity">
    <reaction evidence="6">
        <text>precorrin-2 + NAD(+) = sirohydrochlorin + NADH + 2 H(+)</text>
        <dbReference type="Rhea" id="RHEA:15613"/>
        <dbReference type="ChEBI" id="CHEBI:15378"/>
        <dbReference type="ChEBI" id="CHEBI:57540"/>
        <dbReference type="ChEBI" id="CHEBI:57945"/>
        <dbReference type="ChEBI" id="CHEBI:58351"/>
        <dbReference type="ChEBI" id="CHEBI:58827"/>
        <dbReference type="EC" id="1.3.1.76"/>
    </reaction>
</comment>
<dbReference type="GO" id="GO:0043115">
    <property type="term" value="F:precorrin-2 dehydrogenase activity"/>
    <property type="evidence" value="ECO:0007669"/>
    <property type="project" value="UniProtKB-EC"/>
</dbReference>
<dbReference type="Gene3D" id="1.10.8.610">
    <property type="entry name" value="SirC, precorrin-2 dehydrogenase, C-terminal helical domain-like"/>
    <property type="match status" value="1"/>
</dbReference>
<dbReference type="InterPro" id="IPR028161">
    <property type="entry name" value="Met8-like"/>
</dbReference>
<evidence type="ECO:0000313" key="7">
    <source>
        <dbReference type="EMBL" id="AYQ73227.1"/>
    </source>
</evidence>
<dbReference type="KEGG" id="coh:EAV92_11985"/>
<dbReference type="SUPFAM" id="SSF75615">
    <property type="entry name" value="Siroheme synthase middle domains-like"/>
    <property type="match status" value="1"/>
</dbReference>
<dbReference type="PANTHER" id="PTHR35330">
    <property type="entry name" value="SIROHEME BIOSYNTHESIS PROTEIN MET8"/>
    <property type="match status" value="1"/>
</dbReference>
<dbReference type="AlphaFoldDB" id="A0A3G3JZE3"/>
<keyword evidence="4" id="KW-0520">NAD</keyword>
<comment type="pathway">
    <text evidence="1">Porphyrin-containing compound metabolism; siroheme biosynthesis; sirohydrochlorin from precorrin-2: step 1/1.</text>
</comment>
<dbReference type="GO" id="GO:0004325">
    <property type="term" value="F:ferrochelatase activity"/>
    <property type="evidence" value="ECO:0007669"/>
    <property type="project" value="InterPro"/>
</dbReference>
<dbReference type="GO" id="GO:0019354">
    <property type="term" value="P:siroheme biosynthetic process"/>
    <property type="evidence" value="ECO:0007669"/>
    <property type="project" value="UniProtKB-UniPathway"/>
</dbReference>
<evidence type="ECO:0000256" key="6">
    <source>
        <dbReference type="ARBA" id="ARBA00047561"/>
    </source>
</evidence>
<evidence type="ECO:0000256" key="4">
    <source>
        <dbReference type="ARBA" id="ARBA00023027"/>
    </source>
</evidence>
<dbReference type="Proteomes" id="UP000269097">
    <property type="component" value="Chromosome"/>
</dbReference>
<organism evidence="7 8">
    <name type="scientific">Cohnella candidum</name>
    <dbReference type="NCBI Taxonomy" id="2674991"/>
    <lineage>
        <taxon>Bacteria</taxon>
        <taxon>Bacillati</taxon>
        <taxon>Bacillota</taxon>
        <taxon>Bacilli</taxon>
        <taxon>Bacillales</taxon>
        <taxon>Paenibacillaceae</taxon>
        <taxon>Cohnella</taxon>
    </lineage>
</organism>
<keyword evidence="3" id="KW-0560">Oxidoreductase</keyword>
<reference evidence="7 8" key="1">
    <citation type="submission" date="2018-10" db="EMBL/GenBank/DDBJ databases">
        <title>Genome Sequence of Cohnella sp.</title>
        <authorList>
            <person name="Srinivasan S."/>
            <person name="Kim M.K."/>
        </authorList>
    </citation>
    <scope>NUCLEOTIDE SEQUENCE [LARGE SCALE GENOMIC DNA]</scope>
    <source>
        <strain evidence="7 8">18JY8-7</strain>
    </source>
</reference>
<evidence type="ECO:0000256" key="3">
    <source>
        <dbReference type="ARBA" id="ARBA00023002"/>
    </source>
</evidence>
<dbReference type="EMBL" id="CP033433">
    <property type="protein sequence ID" value="AYQ73227.1"/>
    <property type="molecule type" value="Genomic_DNA"/>
</dbReference>
<sequence length="221" mass="23980">MAEWYPVMLRMEGKLAVVIGGGPVAERKVCGLLEAGAQIRVVSPELTEGLRTLAEVGRLEWRQKEAEASDLAGATLVFAAAGSSEANLRITAAAAASGIPVNAAEDGEAGDFILPAVLRRGRFILTASVSGAGPALASRVVRELETRYGPEYAEYADELRRIRRIVKERVSSREERRRLLAAAAETDALEEWRTTGIAAEPDRLLERLRDRAGSGQDREKR</sequence>
<keyword evidence="5" id="KW-0627">Porphyrin biosynthesis</keyword>
<dbReference type="InterPro" id="IPR006367">
    <property type="entry name" value="Sirohaem_synthase_N"/>
</dbReference>
<proteinExistence type="predicted"/>
<dbReference type="EC" id="1.3.1.76" evidence="2"/>
<gene>
    <name evidence="7" type="ORF">EAV92_11985</name>
</gene>
<evidence type="ECO:0000256" key="5">
    <source>
        <dbReference type="ARBA" id="ARBA00023244"/>
    </source>
</evidence>
<dbReference type="NCBIfam" id="TIGR01470">
    <property type="entry name" value="cysG_Nterm"/>
    <property type="match status" value="1"/>
</dbReference>
<protein>
    <recommendedName>
        <fullName evidence="2">precorrin-2 dehydrogenase</fullName>
        <ecNumber evidence="2">1.3.1.76</ecNumber>
    </recommendedName>
</protein>
<evidence type="ECO:0000313" key="8">
    <source>
        <dbReference type="Proteomes" id="UP000269097"/>
    </source>
</evidence>
<dbReference type="RefSeq" id="WP_123041309.1">
    <property type="nucleotide sequence ID" value="NZ_CP033433.1"/>
</dbReference>
<dbReference type="Pfam" id="PF13241">
    <property type="entry name" value="NAD_binding_7"/>
    <property type="match status" value="1"/>
</dbReference>
<accession>A0A3G3JZE3</accession>
<name>A0A3G3JZE3_9BACL</name>